<evidence type="ECO:0000313" key="1">
    <source>
        <dbReference type="EMBL" id="MFC4347002.1"/>
    </source>
</evidence>
<evidence type="ECO:0008006" key="3">
    <source>
        <dbReference type="Google" id="ProtNLM"/>
    </source>
</evidence>
<comment type="caution">
    <text evidence="1">The sequence shown here is derived from an EMBL/GenBank/DDBJ whole genome shotgun (WGS) entry which is preliminary data.</text>
</comment>
<proteinExistence type="predicted"/>
<dbReference type="RefSeq" id="WP_231727226.1">
    <property type="nucleotide sequence ID" value="NZ_LRUB01000022.1"/>
</dbReference>
<sequence length="314" mass="35787">MMTSKADQELTTFILDEWKRPVPDAVNQAARAVADKFGDCVSGILFYGSCLRTGDIEEKVLDFYVIVDSYKEAYKKRWLAIANQICPPNVFYHEQEVAGMTVRCKYAVLSRSDFAFRVRPECLNVSVWARFCQPCILLLPKDEMTKQSIAGDVAQAMKTMINNLLELIPGATNSRDLWVEAFEQTYAAELRSERRGKGLEIYLLDQDRYDALTALAEEAMGIVPGPIPPIKQPPRTERVVPRLKWFARRCNGKFVSFMRLVKAAMTFDGGIDYLAWKIKRHSGVEITVTDRMRRHPILSGISLFWGLKRKGAFK</sequence>
<gene>
    <name evidence="1" type="ORF">ACFO5Q_04020</name>
</gene>
<organism evidence="1 2">
    <name type="scientific">Kordiimonas lipolytica</name>
    <dbReference type="NCBI Taxonomy" id="1662421"/>
    <lineage>
        <taxon>Bacteria</taxon>
        <taxon>Pseudomonadati</taxon>
        <taxon>Pseudomonadota</taxon>
        <taxon>Alphaproteobacteria</taxon>
        <taxon>Kordiimonadales</taxon>
        <taxon>Kordiimonadaceae</taxon>
        <taxon>Kordiimonas</taxon>
    </lineage>
</organism>
<name>A0ABV8U734_9PROT</name>
<evidence type="ECO:0000313" key="2">
    <source>
        <dbReference type="Proteomes" id="UP001595776"/>
    </source>
</evidence>
<dbReference type="EMBL" id="JBHSCR010000002">
    <property type="protein sequence ID" value="MFC4347002.1"/>
    <property type="molecule type" value="Genomic_DNA"/>
</dbReference>
<keyword evidence="2" id="KW-1185">Reference proteome</keyword>
<dbReference type="Proteomes" id="UP001595776">
    <property type="component" value="Unassembled WGS sequence"/>
</dbReference>
<accession>A0ABV8U734</accession>
<reference evidence="2" key="1">
    <citation type="journal article" date="2019" name="Int. J. Syst. Evol. Microbiol.">
        <title>The Global Catalogue of Microorganisms (GCM) 10K type strain sequencing project: providing services to taxonomists for standard genome sequencing and annotation.</title>
        <authorList>
            <consortium name="The Broad Institute Genomics Platform"/>
            <consortium name="The Broad Institute Genome Sequencing Center for Infectious Disease"/>
            <person name="Wu L."/>
            <person name="Ma J."/>
        </authorList>
    </citation>
    <scope>NUCLEOTIDE SEQUENCE [LARGE SCALE GENOMIC DNA]</scope>
    <source>
        <strain evidence="2">CGMCC 1.15304</strain>
    </source>
</reference>
<protein>
    <recommendedName>
        <fullName evidence="3">Phosphatidate cytidylyltransferase</fullName>
    </recommendedName>
</protein>